<proteinExistence type="predicted"/>
<evidence type="ECO:0000256" key="1">
    <source>
        <dbReference type="SAM" id="SignalP"/>
    </source>
</evidence>
<reference evidence="2 3" key="1">
    <citation type="journal article" date="2023" name="Int. J. Syst. Evol. Microbiol.">
        <title>Methylocystis iwaonis sp. nov., a type II methane-oxidizing bacterium from surface soil of a rice paddy field in Japan, and emended description of the genus Methylocystis (ex Whittenbury et al. 1970) Bowman et al. 1993.</title>
        <authorList>
            <person name="Kaise H."/>
            <person name="Sawadogo J.B."/>
            <person name="Alam M.S."/>
            <person name="Ueno C."/>
            <person name="Dianou D."/>
            <person name="Shinjo R."/>
            <person name="Asakawa S."/>
        </authorList>
    </citation>
    <scope>NUCLEOTIDE SEQUENCE [LARGE SCALE GENOMIC DNA]</scope>
    <source>
        <strain evidence="2 3">SS37A-Re</strain>
    </source>
</reference>
<accession>A0ABM8E7P2</accession>
<dbReference type="EMBL" id="AP027142">
    <property type="protein sequence ID" value="BDV33969.1"/>
    <property type="molecule type" value="Genomic_DNA"/>
</dbReference>
<keyword evidence="1" id="KW-0732">Signal</keyword>
<dbReference type="Proteomes" id="UP001317629">
    <property type="component" value="Chromosome"/>
</dbReference>
<name>A0ABM8E7P2_9HYPH</name>
<protein>
    <submittedName>
        <fullName evidence="2">Uncharacterized protein</fullName>
    </submittedName>
</protein>
<evidence type="ECO:0000313" key="2">
    <source>
        <dbReference type="EMBL" id="BDV33969.1"/>
    </source>
</evidence>
<sequence>MLSMKTISAISLCFAMAIVVTGAAAVVPSAGPLEAANGLFQRTDYWTCYDNCNNQRLRCDAGCPYDDPNTSWDENQICVDRCESGGEACEARCQ</sequence>
<keyword evidence="3" id="KW-1185">Reference proteome</keyword>
<evidence type="ECO:0000313" key="3">
    <source>
        <dbReference type="Proteomes" id="UP001317629"/>
    </source>
</evidence>
<feature type="signal peptide" evidence="1">
    <location>
        <begin position="1"/>
        <end position="24"/>
    </location>
</feature>
<organism evidence="2 3">
    <name type="scientific">Methylocystis iwaonis</name>
    <dbReference type="NCBI Taxonomy" id="2885079"/>
    <lineage>
        <taxon>Bacteria</taxon>
        <taxon>Pseudomonadati</taxon>
        <taxon>Pseudomonadota</taxon>
        <taxon>Alphaproteobacteria</taxon>
        <taxon>Hyphomicrobiales</taxon>
        <taxon>Methylocystaceae</taxon>
        <taxon>Methylocystis</taxon>
    </lineage>
</organism>
<gene>
    <name evidence="2" type="ORF">SS37A_14980</name>
</gene>
<feature type="chain" id="PRO_5045115652" evidence="1">
    <location>
        <begin position="25"/>
        <end position="94"/>
    </location>
</feature>